<evidence type="ECO:0000256" key="7">
    <source>
        <dbReference type="SAM" id="Phobius"/>
    </source>
</evidence>
<feature type="transmembrane region" description="Helical" evidence="7">
    <location>
        <begin position="252"/>
        <end position="276"/>
    </location>
</feature>
<keyword evidence="3 7" id="KW-0812">Transmembrane</keyword>
<feature type="transmembrane region" description="Helical" evidence="7">
    <location>
        <begin position="70"/>
        <end position="93"/>
    </location>
</feature>
<evidence type="ECO:0000256" key="4">
    <source>
        <dbReference type="ARBA" id="ARBA00022989"/>
    </source>
</evidence>
<dbReference type="EMBL" id="JBEPLS010000002">
    <property type="protein sequence ID" value="MET3602944.1"/>
    <property type="molecule type" value="Genomic_DNA"/>
</dbReference>
<evidence type="ECO:0000256" key="3">
    <source>
        <dbReference type="ARBA" id="ARBA00022692"/>
    </source>
</evidence>
<dbReference type="PANTHER" id="PTHR30213">
    <property type="entry name" value="INNER MEMBRANE PROTEIN YHJD"/>
    <property type="match status" value="1"/>
</dbReference>
<feature type="region of interest" description="Disordered" evidence="6">
    <location>
        <begin position="16"/>
        <end position="37"/>
    </location>
</feature>
<keyword evidence="2" id="KW-1003">Cell membrane</keyword>
<comment type="caution">
    <text evidence="8">The sequence shown here is derived from an EMBL/GenBank/DDBJ whole genome shotgun (WGS) entry which is preliminary data.</text>
</comment>
<protein>
    <submittedName>
        <fullName evidence="8">Membrane protein</fullName>
    </submittedName>
</protein>
<comment type="subcellular location">
    <subcellularLocation>
        <location evidence="1">Cell membrane</location>
        <topology evidence="1">Multi-pass membrane protein</topology>
    </subcellularLocation>
</comment>
<dbReference type="InterPro" id="IPR017039">
    <property type="entry name" value="Virul_fac_BrkB"/>
</dbReference>
<organism evidence="8 9">
    <name type="scientific">Sphaerotilus sulfidivorans</name>
    <dbReference type="NCBI Taxonomy" id="639200"/>
    <lineage>
        <taxon>Bacteria</taxon>
        <taxon>Pseudomonadati</taxon>
        <taxon>Pseudomonadota</taxon>
        <taxon>Betaproteobacteria</taxon>
        <taxon>Burkholderiales</taxon>
        <taxon>Sphaerotilaceae</taxon>
        <taxon>Sphaerotilus</taxon>
    </lineage>
</organism>
<evidence type="ECO:0000256" key="1">
    <source>
        <dbReference type="ARBA" id="ARBA00004651"/>
    </source>
</evidence>
<proteinExistence type="predicted"/>
<accession>A0ABV2IJ48</accession>
<dbReference type="Pfam" id="PF03631">
    <property type="entry name" value="Virul_fac_BrkB"/>
    <property type="match status" value="1"/>
</dbReference>
<feature type="transmembrane region" description="Helical" evidence="7">
    <location>
        <begin position="131"/>
        <end position="151"/>
    </location>
</feature>
<dbReference type="PANTHER" id="PTHR30213:SF1">
    <property type="entry name" value="INNER MEMBRANE PROTEIN YHJD"/>
    <property type="match status" value="1"/>
</dbReference>
<evidence type="ECO:0000256" key="6">
    <source>
        <dbReference type="SAM" id="MobiDB-lite"/>
    </source>
</evidence>
<evidence type="ECO:0000256" key="2">
    <source>
        <dbReference type="ARBA" id="ARBA00022475"/>
    </source>
</evidence>
<evidence type="ECO:0000313" key="9">
    <source>
        <dbReference type="Proteomes" id="UP001549111"/>
    </source>
</evidence>
<dbReference type="RefSeq" id="WP_310734045.1">
    <property type="nucleotide sequence ID" value="NZ_JACCPY010000026.1"/>
</dbReference>
<evidence type="ECO:0000256" key="5">
    <source>
        <dbReference type="ARBA" id="ARBA00023136"/>
    </source>
</evidence>
<keyword evidence="4 7" id="KW-1133">Transmembrane helix</keyword>
<reference evidence="8 9" key="1">
    <citation type="submission" date="2024-06" db="EMBL/GenBank/DDBJ databases">
        <title>Genomic Encyclopedia of Type Strains, Phase IV (KMG-IV): sequencing the most valuable type-strain genomes for metagenomic binning, comparative biology and taxonomic classification.</title>
        <authorList>
            <person name="Goeker M."/>
        </authorList>
    </citation>
    <scope>NUCLEOTIDE SEQUENCE [LARGE SCALE GENOMIC DNA]</scope>
    <source>
        <strain evidence="8 9">D-501</strain>
    </source>
</reference>
<gene>
    <name evidence="8" type="ORF">ABIC99_000728</name>
</gene>
<feature type="transmembrane region" description="Helical" evidence="7">
    <location>
        <begin position="179"/>
        <end position="206"/>
    </location>
</feature>
<feature type="transmembrane region" description="Helical" evidence="7">
    <location>
        <begin position="296"/>
        <end position="315"/>
    </location>
</feature>
<evidence type="ECO:0000313" key="8">
    <source>
        <dbReference type="EMBL" id="MET3602944.1"/>
    </source>
</evidence>
<feature type="transmembrane region" description="Helical" evidence="7">
    <location>
        <begin position="218"/>
        <end position="240"/>
    </location>
</feature>
<dbReference type="Proteomes" id="UP001549111">
    <property type="component" value="Unassembled WGS sequence"/>
</dbReference>
<keyword evidence="9" id="KW-1185">Reference proteome</keyword>
<name>A0ABV2IJ48_9BURK</name>
<keyword evidence="5 7" id="KW-0472">Membrane</keyword>
<sequence length="348" mass="36664">MPSYDRLRRRLLAAGSAGGDKGRMNAPLAPLPPQAPAPAATAFSPAWSAMLRRTLSSWIDDDAPTQGAALAYYTLFSIAPTLLIAIAVAGLAFGEEAARGEILGQLRGLMGEEGAATVQALLASLRLPETGGLAMLTGLGTLFIGATTVFAQLQGALDRIWQAPQPPAAGLLAWVRARVLSFGMVMAIGFLLMVSLVTSAALAAWTNWWNTRLPAWSLLLQGVNALAGFGLATLGFAMIYKIMPRVRIAWRDVWVGAAVTALLFSAGRTLIGLYIGRSGVSSGFGAAGSLVVVLVWVYWSAQIFLLGAEFTWVWAHARGSRRPAGPIGGVLQRAAGFSDRKALHGLPQ</sequence>